<dbReference type="EMBL" id="CP001736">
    <property type="protein sequence ID" value="ADB31970.1"/>
    <property type="molecule type" value="Genomic_DNA"/>
</dbReference>
<keyword evidence="2" id="KW-0378">Hydrolase</keyword>
<dbReference type="PRINTS" id="PR00111">
    <property type="entry name" value="ABHYDROLASE"/>
</dbReference>
<proteinExistence type="predicted"/>
<evidence type="ECO:0000313" key="3">
    <source>
        <dbReference type="Proteomes" id="UP000007967"/>
    </source>
</evidence>
<dbReference type="InterPro" id="IPR000073">
    <property type="entry name" value="AB_hydrolase_1"/>
</dbReference>
<reference evidence="2 3" key="2">
    <citation type="journal article" date="2010" name="Stand. Genomic Sci.">
        <title>Complete genome sequence of Kribbella flavida type strain (IFO 14399).</title>
        <authorList>
            <person name="Pukall R."/>
            <person name="Lapidus A."/>
            <person name="Glavina Del Rio T."/>
            <person name="Copeland A."/>
            <person name="Tice H."/>
            <person name="Cheng J.-F."/>
            <person name="Lucas S."/>
            <person name="Chen F."/>
            <person name="Nolan M."/>
            <person name="LaButti K."/>
            <person name="Pati A."/>
            <person name="Ivanova N."/>
            <person name="Mavrommatis K."/>
            <person name="Mikhailova N."/>
            <person name="Pitluck S."/>
            <person name="Bruce D."/>
            <person name="Goodwin L."/>
            <person name="Land M."/>
            <person name="Hauser L."/>
            <person name="Chang Y.-J."/>
            <person name="Jeffries C.D."/>
            <person name="Chen A."/>
            <person name="Palaniappan K."/>
            <person name="Chain P."/>
            <person name="Rohde M."/>
            <person name="Goeker M."/>
            <person name="Bristow J."/>
            <person name="Eisen J.A."/>
            <person name="Markowitz V."/>
            <person name="Hugenholtz P."/>
            <person name="Kyrpides N.C."/>
            <person name="Klenk H.-P."/>
            <person name="Brettin T."/>
        </authorList>
    </citation>
    <scope>NUCLEOTIDE SEQUENCE [LARGE SCALE GENOMIC DNA]</scope>
    <source>
        <strain evidence="3">DSM 17836 / JCM 10339 / NBRC 14399</strain>
    </source>
</reference>
<dbReference type="AlphaFoldDB" id="D2Q0H8"/>
<sequence>MPMIAIDNRQVHYEDAGGDGTPVLALHGVFGRGRTFAQVARRLAPAYRVIAPDLRGHGLTTGPADDFGRDAFVADAAAFVERLLPAPALVMGHSLGGVTAYQLAARRPELVRAVVVEDVGAVTDESALDRPVLDVTSWPRHFATRADAVDFFAATPAPDYFLESVVERTGRWQLLFDPDVMMAVQHGNAGDWWHDWLAAAQPILLLRAANSFLLSEPLAAEMVRRRPATQLVTVGPTGHWIHRKDPNSLAAAVRVFFDRVLTSQPPAE</sequence>
<feature type="domain" description="AB hydrolase-1" evidence="1">
    <location>
        <begin position="23"/>
        <end position="251"/>
    </location>
</feature>
<dbReference type="eggNOG" id="COG0596">
    <property type="taxonomic scope" value="Bacteria"/>
</dbReference>
<dbReference type="InterPro" id="IPR029058">
    <property type="entry name" value="AB_hydrolase_fold"/>
</dbReference>
<dbReference type="HOGENOM" id="CLU_020336_50_4_11"/>
<dbReference type="PANTHER" id="PTHR43194:SF2">
    <property type="entry name" value="PEROXISOMAL MEMBRANE PROTEIN LPX1"/>
    <property type="match status" value="1"/>
</dbReference>
<dbReference type="Gene3D" id="3.40.50.1820">
    <property type="entry name" value="alpha/beta hydrolase"/>
    <property type="match status" value="1"/>
</dbReference>
<keyword evidence="3" id="KW-1185">Reference proteome</keyword>
<dbReference type="Proteomes" id="UP000007967">
    <property type="component" value="Chromosome"/>
</dbReference>
<evidence type="ECO:0000259" key="1">
    <source>
        <dbReference type="Pfam" id="PF12697"/>
    </source>
</evidence>
<dbReference type="Pfam" id="PF12697">
    <property type="entry name" value="Abhydrolase_6"/>
    <property type="match status" value="1"/>
</dbReference>
<dbReference type="PANTHER" id="PTHR43194">
    <property type="entry name" value="HYDROLASE ALPHA/BETA FOLD FAMILY"/>
    <property type="match status" value="1"/>
</dbReference>
<reference evidence="3" key="1">
    <citation type="submission" date="2009-09" db="EMBL/GenBank/DDBJ databases">
        <title>The complete genome of Kribbella flavida DSM 17836.</title>
        <authorList>
            <consortium name="US DOE Joint Genome Institute (JGI-PGF)"/>
            <person name="Lucas S."/>
            <person name="Copeland A."/>
            <person name="Lapidus A."/>
            <person name="Glavina del Rio T."/>
            <person name="Dalin E."/>
            <person name="Tice H."/>
            <person name="Bruce D."/>
            <person name="Goodwin L."/>
            <person name="Pitluck S."/>
            <person name="Kyrpides N."/>
            <person name="Mavromatis K."/>
            <person name="Ivanova N."/>
            <person name="Saunders E."/>
            <person name="Brettin T."/>
            <person name="Detter J.C."/>
            <person name="Han C."/>
            <person name="Larimer F."/>
            <person name="Land M."/>
            <person name="Hauser L."/>
            <person name="Markowitz V."/>
            <person name="Cheng J.-F."/>
            <person name="Hugenholtz P."/>
            <person name="Woyke T."/>
            <person name="Wu D."/>
            <person name="Pukall R."/>
            <person name="Klenk H.-P."/>
            <person name="Eisen J.A."/>
        </authorList>
    </citation>
    <scope>NUCLEOTIDE SEQUENCE [LARGE SCALE GENOMIC DNA]</scope>
    <source>
        <strain evidence="3">DSM 17836 / JCM 10339 / NBRC 14399</strain>
    </source>
</reference>
<accession>D2Q0H8</accession>
<dbReference type="SUPFAM" id="SSF53474">
    <property type="entry name" value="alpha/beta-Hydrolases"/>
    <property type="match status" value="1"/>
</dbReference>
<dbReference type="KEGG" id="kfl:Kfla_2905"/>
<dbReference type="InterPro" id="IPR000639">
    <property type="entry name" value="Epox_hydrolase-like"/>
</dbReference>
<dbReference type="STRING" id="479435.Kfla_2905"/>
<protein>
    <submittedName>
        <fullName evidence="2">Alpha/beta hydrolase fold protein</fullName>
    </submittedName>
</protein>
<dbReference type="InterPro" id="IPR050228">
    <property type="entry name" value="Carboxylesterase_BioH"/>
</dbReference>
<gene>
    <name evidence="2" type="ordered locus">Kfla_2905</name>
</gene>
<evidence type="ECO:0000313" key="2">
    <source>
        <dbReference type="EMBL" id="ADB31970.1"/>
    </source>
</evidence>
<name>D2Q0H8_KRIFD</name>
<dbReference type="GO" id="GO:0016787">
    <property type="term" value="F:hydrolase activity"/>
    <property type="evidence" value="ECO:0007669"/>
    <property type="project" value="UniProtKB-KW"/>
</dbReference>
<dbReference type="PRINTS" id="PR00412">
    <property type="entry name" value="EPOXHYDRLASE"/>
</dbReference>
<organism evidence="2 3">
    <name type="scientific">Kribbella flavida (strain DSM 17836 / JCM 10339 / NBRC 14399)</name>
    <dbReference type="NCBI Taxonomy" id="479435"/>
    <lineage>
        <taxon>Bacteria</taxon>
        <taxon>Bacillati</taxon>
        <taxon>Actinomycetota</taxon>
        <taxon>Actinomycetes</taxon>
        <taxon>Propionibacteriales</taxon>
        <taxon>Kribbellaceae</taxon>
        <taxon>Kribbella</taxon>
    </lineage>
</organism>